<dbReference type="PROSITE" id="PS00518">
    <property type="entry name" value="ZF_RING_1"/>
    <property type="match status" value="1"/>
</dbReference>
<feature type="compositionally biased region" description="Basic and acidic residues" evidence="6">
    <location>
        <begin position="748"/>
        <end position="757"/>
    </location>
</feature>
<reference evidence="9" key="1">
    <citation type="submission" date="2020-05" db="EMBL/GenBank/DDBJ databases">
        <title>Phylogenomic resolution of chytrid fungi.</title>
        <authorList>
            <person name="Stajich J.E."/>
            <person name="Amses K."/>
            <person name="Simmons R."/>
            <person name="Seto K."/>
            <person name="Myers J."/>
            <person name="Bonds A."/>
            <person name="Quandt C.A."/>
            <person name="Barry K."/>
            <person name="Liu P."/>
            <person name="Grigoriev I."/>
            <person name="Longcore J.E."/>
            <person name="James T.Y."/>
        </authorList>
    </citation>
    <scope>NUCLEOTIDE SEQUENCE</scope>
    <source>
        <strain evidence="9">PLAUS21</strain>
    </source>
</reference>
<feature type="region of interest" description="Disordered" evidence="6">
    <location>
        <begin position="792"/>
        <end position="814"/>
    </location>
</feature>
<evidence type="ECO:0000259" key="7">
    <source>
        <dbReference type="PROSITE" id="PS50089"/>
    </source>
</evidence>
<dbReference type="InterPro" id="IPR003163">
    <property type="entry name" value="Tscrpt_reg_HTH_APSES-type"/>
</dbReference>
<feature type="coiled-coil region" evidence="5">
    <location>
        <begin position="1019"/>
        <end position="1085"/>
    </location>
</feature>
<proteinExistence type="predicted"/>
<feature type="region of interest" description="Disordered" evidence="6">
    <location>
        <begin position="173"/>
        <end position="198"/>
    </location>
</feature>
<comment type="caution">
    <text evidence="9">The sequence shown here is derived from an EMBL/GenBank/DDBJ whole genome shotgun (WGS) entry which is preliminary data.</text>
</comment>
<feature type="region of interest" description="Disordered" evidence="6">
    <location>
        <begin position="513"/>
        <end position="535"/>
    </location>
</feature>
<evidence type="ECO:0000256" key="2">
    <source>
        <dbReference type="ARBA" id="ARBA00022771"/>
    </source>
</evidence>
<feature type="compositionally biased region" description="Basic residues" evidence="6">
    <location>
        <begin position="758"/>
        <end position="768"/>
    </location>
</feature>
<dbReference type="InterPro" id="IPR001841">
    <property type="entry name" value="Znf_RING"/>
</dbReference>
<dbReference type="GO" id="GO:0000776">
    <property type="term" value="C:kinetochore"/>
    <property type="evidence" value="ECO:0007669"/>
    <property type="project" value="TreeGrafter"/>
</dbReference>
<sequence length="1835" mass="206216">MDQDDRRKSSGRRVSFAATAHVRLFEKDSVDSSEHENQDEAELAKMLSEFHPAESTPDRSANSENLFDIGDESKNSFDVSLTGSPNLFNNLLAKNETPVKEKMLSNVIGSSTPLLDSAIKAITHKTQSPLGDMESFVQTPTGAINSLEMIVNEHDTPTMTFSKTEESQCMDLESTNTPSKFKVDTSSTNTPSRIGINSPLAKLTPKALKDTPKKGIPKITPKKARDSIAPFFNNTPKSSSSLKISHEISIEESIEFSPVAPAVEPTVESPVPSVTGLFEDSMIESEEIANAIEPVKKKNVRDSIAGFFNKRDSRGRDSISGLFTKSETNSPARNSPVTRSKSVSSTPKINVSKKVRDSLAGFFPKSAINSPQDRETISPKVSTDSSFDNSMESIDFRGRSPTVSILKYTESPVVVAEEVASPAKLESPVKKPIRKPRDSVAPFFTHQNAVYSPGSVLDDSVVVANQNEPDLKSIESPEPRKTRTIGGKNVRDSIAPFFAHASVLDESVLNTSMDQSQMEEPEKVTPKKGKQRKIGGKNVRDSIAPFFAHNSVLDDSVMNTSDIGEQIQYFKQESEHQNQILENIQNQDSLDESAIEVKNDSLIEESMILDQSQDLTETHIKKIEENNSFNSDSVDFSLHLDDRGALMSTPHKEKDFSISDISPVPIKTETPKSAKRAATPTSGNKTKKLAKTPISAVASPVTRSQRKVNTPKQATVTPLRRAVADKIVASAKKANTFNQKLQEVSNEENLRGEENKPTPKRKGTKRKSLGGDALETLKREKLEDEMAEYLAHNDNSPAESKVASPVKGASTPDSIFSPLKPENVVFSPDKTRDLMEEEQLPIMDTSLLQDDPEPKQILNIQDFLKATGIVFKDSYSEPELASETIELNSVTNRVLSRTKMIEQVCYEQGCEELKVTINDLFETINGFSEDMSENVPLLFEEYAQGTDLDRDEILLNLQTSKKYCYLEARLDWYPWKRFLFDKIFSNLESSYALLKKDLEIVKAFSERYSIYGSETSEYKNQLIESIAETKESNDKKTKELAQEHSELMARKVDRLSKLREMEHEIARLQAENQTFEADIQTLVVEEADLKNKISNSEKVCKELVVFDPADLVSLRSEYSILLMTHSWRPLEISTQAISWVYSDALSVTFSKADGEFAVNSLVYMNADEKPSIVKGPCNRNIDFIEIIDPLRINEQLKKFDKNQRICRTVDDMSQVMRKLSLMCESFKRLAMDMELAENFTSSPFSFEPFSKAKSSEELFALSTTFYSVDHSALLKLLVTFNSTKSFFYPYVDCQCKVTLEYDAKFNKQTWFPYFSKTPTMTSIAAQNQSNEVPQYPIRVENSYGTTIYMFDYQNTTIMMRKKDCYVNATQILKALGINKNDRFHLLSEEIQKYPHEKITGGYAAYQGTWIPLKSARSLALALNVLPQLAPLFDYDVNSGLAESNHRLLVKYRRKSSDTLDSAETVTNSSNQSESNMQYKGNATEQYYNAGYPWVYPSPRARPFRPVPRPAMIPNVSNSPQLNQHRQTDIHNANFRPVMPMYYRPFPIPHHLPQGHPLNYHPYYNSTQNVNAPSPYKSPDIHFQKKLKIDRSQLVSSPPNKLRAEEVTSQSSSPAKENCQSSNNDKGLGMCKSCNNTMSVAILAIPCGHSFCDNCLLKIQRGASNSSKMICPCCQKPVEHHVRNLALEEVLKKDKNASKSPELVETNVLEDPVQLAQKYQEQLDMIDKRLVNLEKETGEIEINMKDKLSKLEKSKSVIKKAEDGISKITANIEQLKNRLETLDDIVQENLPIQNAIEKSIQNYQSRMIDLSHEKSALTERKEKVYGVWKGLGNISQ</sequence>
<feature type="compositionally biased region" description="Polar residues" evidence="6">
    <location>
        <begin position="321"/>
        <end position="349"/>
    </location>
</feature>
<dbReference type="InterPro" id="IPR033338">
    <property type="entry name" value="Spc105/Spc7"/>
</dbReference>
<feature type="region of interest" description="Disordered" evidence="6">
    <location>
        <begin position="364"/>
        <end position="387"/>
    </location>
</feature>
<dbReference type="GO" id="GO:0007094">
    <property type="term" value="P:mitotic spindle assembly checkpoint signaling"/>
    <property type="evidence" value="ECO:0007669"/>
    <property type="project" value="TreeGrafter"/>
</dbReference>
<evidence type="ECO:0000256" key="1">
    <source>
        <dbReference type="ARBA" id="ARBA00022723"/>
    </source>
</evidence>
<dbReference type="Pfam" id="PF18210">
    <property type="entry name" value="Knl1_RWD_C"/>
    <property type="match status" value="1"/>
</dbReference>
<evidence type="ECO:0000256" key="4">
    <source>
        <dbReference type="PROSITE-ProRule" id="PRU00175"/>
    </source>
</evidence>
<feature type="compositionally biased region" description="Polar residues" evidence="6">
    <location>
        <begin position="701"/>
        <end position="716"/>
    </location>
</feature>
<feature type="compositionally biased region" description="Polar residues" evidence="6">
    <location>
        <begin position="1606"/>
        <end position="1621"/>
    </location>
</feature>
<evidence type="ECO:0000313" key="10">
    <source>
        <dbReference type="Proteomes" id="UP001210925"/>
    </source>
</evidence>
<keyword evidence="3" id="KW-0862">Zinc</keyword>
<dbReference type="GO" id="GO:0003677">
    <property type="term" value="F:DNA binding"/>
    <property type="evidence" value="ECO:0007669"/>
    <property type="project" value="InterPro"/>
</dbReference>
<accession>A0AAD5UCU4</accession>
<name>A0AAD5UCU4_9FUNG</name>
<dbReference type="PROSITE" id="PS51299">
    <property type="entry name" value="HTH_APSES"/>
    <property type="match status" value="1"/>
</dbReference>
<feature type="region of interest" description="Disordered" evidence="6">
    <location>
        <begin position="27"/>
        <end position="65"/>
    </location>
</feature>
<feature type="region of interest" description="Disordered" evidence="6">
    <location>
        <begin position="1589"/>
        <end position="1621"/>
    </location>
</feature>
<dbReference type="InterPro" id="IPR036887">
    <property type="entry name" value="HTH_APSES_sf"/>
</dbReference>
<dbReference type="GO" id="GO:1990758">
    <property type="term" value="P:mitotic sister chromatid biorientation"/>
    <property type="evidence" value="ECO:0007669"/>
    <property type="project" value="TreeGrafter"/>
</dbReference>
<keyword evidence="5" id="KW-0175">Coiled coil</keyword>
<feature type="region of interest" description="Disordered" evidence="6">
    <location>
        <begin position="650"/>
        <end position="717"/>
    </location>
</feature>
<evidence type="ECO:0000256" key="3">
    <source>
        <dbReference type="ARBA" id="ARBA00022833"/>
    </source>
</evidence>
<feature type="coiled-coil region" evidence="5">
    <location>
        <begin position="1715"/>
        <end position="1819"/>
    </location>
</feature>
<dbReference type="Proteomes" id="UP001210925">
    <property type="component" value="Unassembled WGS sequence"/>
</dbReference>
<dbReference type="SUPFAM" id="SSF54616">
    <property type="entry name" value="DNA-binding domain of Mlu1-box binding protein MBP1"/>
    <property type="match status" value="1"/>
</dbReference>
<dbReference type="SMART" id="SM00184">
    <property type="entry name" value="RING"/>
    <property type="match status" value="1"/>
</dbReference>
<protein>
    <recommendedName>
        <fullName evidence="11">HTH APSES-type domain-containing protein</fullName>
    </recommendedName>
</protein>
<dbReference type="Pfam" id="PF08317">
    <property type="entry name" value="Spc7"/>
    <property type="match status" value="1"/>
</dbReference>
<organism evidence="9 10">
    <name type="scientific">Boothiomyces macroporosus</name>
    <dbReference type="NCBI Taxonomy" id="261099"/>
    <lineage>
        <taxon>Eukaryota</taxon>
        <taxon>Fungi</taxon>
        <taxon>Fungi incertae sedis</taxon>
        <taxon>Chytridiomycota</taxon>
        <taxon>Chytridiomycota incertae sedis</taxon>
        <taxon>Chytridiomycetes</taxon>
        <taxon>Rhizophydiales</taxon>
        <taxon>Terramycetaceae</taxon>
        <taxon>Boothiomyces</taxon>
    </lineage>
</organism>
<dbReference type="PANTHER" id="PTHR28260">
    <property type="entry name" value="SPINDLE POLE BODY COMPONENT SPC105"/>
    <property type="match status" value="1"/>
</dbReference>
<dbReference type="InterPro" id="IPR013253">
    <property type="entry name" value="Spc7_domain"/>
</dbReference>
<dbReference type="Gene3D" id="3.10.260.10">
    <property type="entry name" value="Transcription regulator HTH, APSES-type DNA-binding domain"/>
    <property type="match status" value="1"/>
</dbReference>
<dbReference type="CDD" id="cd16449">
    <property type="entry name" value="RING-HC"/>
    <property type="match status" value="1"/>
</dbReference>
<feature type="compositionally biased region" description="Polar residues" evidence="6">
    <location>
        <begin position="173"/>
        <end position="192"/>
    </location>
</feature>
<dbReference type="Pfam" id="PF04383">
    <property type="entry name" value="KilA-N"/>
    <property type="match status" value="1"/>
</dbReference>
<evidence type="ECO:0000256" key="5">
    <source>
        <dbReference type="SAM" id="Coils"/>
    </source>
</evidence>
<gene>
    <name evidence="9" type="ORF">HK103_007597</name>
</gene>
<dbReference type="SMART" id="SM00787">
    <property type="entry name" value="Spc7"/>
    <property type="match status" value="1"/>
</dbReference>
<dbReference type="InterPro" id="IPR018004">
    <property type="entry name" value="KilA/APSES_HTH"/>
</dbReference>
<feature type="region of interest" description="Disordered" evidence="6">
    <location>
        <begin position="742"/>
        <end position="773"/>
    </location>
</feature>
<feature type="region of interest" description="Disordered" evidence="6">
    <location>
        <begin position="318"/>
        <end position="350"/>
    </location>
</feature>
<dbReference type="Pfam" id="PF00097">
    <property type="entry name" value="zf-C3HC4"/>
    <property type="match status" value="1"/>
</dbReference>
<evidence type="ECO:0000256" key="6">
    <source>
        <dbReference type="SAM" id="MobiDB-lite"/>
    </source>
</evidence>
<evidence type="ECO:0008006" key="11">
    <source>
        <dbReference type="Google" id="ProtNLM"/>
    </source>
</evidence>
<feature type="compositionally biased region" description="Basic and acidic residues" evidence="6">
    <location>
        <begin position="27"/>
        <end position="38"/>
    </location>
</feature>
<dbReference type="EMBL" id="JADGKB010000095">
    <property type="protein sequence ID" value="KAJ3253993.1"/>
    <property type="molecule type" value="Genomic_DNA"/>
</dbReference>
<dbReference type="InterPro" id="IPR018957">
    <property type="entry name" value="Znf_C3HC4_RING-type"/>
</dbReference>
<dbReference type="InterPro" id="IPR013083">
    <property type="entry name" value="Znf_RING/FYVE/PHD"/>
</dbReference>
<dbReference type="PANTHER" id="PTHR28260:SF1">
    <property type="entry name" value="SPINDLE POLE BODY COMPONENT SPC105"/>
    <property type="match status" value="1"/>
</dbReference>
<dbReference type="PROSITE" id="PS50089">
    <property type="entry name" value="ZF_RING_2"/>
    <property type="match status" value="1"/>
</dbReference>
<feature type="domain" description="RING-type" evidence="7">
    <location>
        <begin position="1630"/>
        <end position="1674"/>
    </location>
</feature>
<evidence type="ECO:0000313" key="9">
    <source>
        <dbReference type="EMBL" id="KAJ3253993.1"/>
    </source>
</evidence>
<dbReference type="InterPro" id="IPR017907">
    <property type="entry name" value="Znf_RING_CS"/>
</dbReference>
<dbReference type="Gene3D" id="3.30.40.10">
    <property type="entry name" value="Zinc/RING finger domain, C3HC4 (zinc finger)"/>
    <property type="match status" value="1"/>
</dbReference>
<evidence type="ECO:0000259" key="8">
    <source>
        <dbReference type="PROSITE" id="PS51299"/>
    </source>
</evidence>
<keyword evidence="1" id="KW-0479">Metal-binding</keyword>
<dbReference type="InterPro" id="IPR040850">
    <property type="entry name" value="Knl1_RWD_C"/>
</dbReference>
<dbReference type="SUPFAM" id="SSF57850">
    <property type="entry name" value="RING/U-box"/>
    <property type="match status" value="1"/>
</dbReference>
<dbReference type="GO" id="GO:0034501">
    <property type="term" value="P:protein localization to kinetochore"/>
    <property type="evidence" value="ECO:0007669"/>
    <property type="project" value="TreeGrafter"/>
</dbReference>
<dbReference type="GO" id="GO:0008270">
    <property type="term" value="F:zinc ion binding"/>
    <property type="evidence" value="ECO:0007669"/>
    <property type="project" value="UniProtKB-KW"/>
</dbReference>
<feature type="domain" description="HTH APSES-type" evidence="8">
    <location>
        <begin position="1334"/>
        <end position="1443"/>
    </location>
</feature>
<keyword evidence="10" id="KW-1185">Reference proteome</keyword>
<dbReference type="SMART" id="SM01252">
    <property type="entry name" value="KilA-N"/>
    <property type="match status" value="1"/>
</dbReference>
<feature type="compositionally biased region" description="Basic residues" evidence="6">
    <location>
        <begin position="526"/>
        <end position="535"/>
    </location>
</feature>
<keyword evidence="2 4" id="KW-0863">Zinc-finger</keyword>